<evidence type="ECO:0000256" key="1">
    <source>
        <dbReference type="SAM" id="MobiDB-lite"/>
    </source>
</evidence>
<feature type="region of interest" description="Disordered" evidence="1">
    <location>
        <begin position="95"/>
        <end position="114"/>
    </location>
</feature>
<proteinExistence type="predicted"/>
<reference evidence="2 3" key="1">
    <citation type="submission" date="2016-07" db="EMBL/GenBank/DDBJ databases">
        <title>Multiple horizontal gene transfer events from other fungi enriched the ability of initially mycotrophic Trichoderma (Ascomycota) to feed on dead plant biomass.</title>
        <authorList>
            <consortium name="DOE Joint Genome Institute"/>
            <person name="Aerts A."/>
            <person name="Atanasova L."/>
            <person name="Chenthamara K."/>
            <person name="Zhang J."/>
            <person name="Grujic M."/>
            <person name="Henrissat B."/>
            <person name="Kuo A."/>
            <person name="Salamov A."/>
            <person name="Lipzen A."/>
            <person name="Labutti K."/>
            <person name="Barry K."/>
            <person name="Miao Y."/>
            <person name="Rahimi M.J."/>
            <person name="Shen Q."/>
            <person name="Grigoriev I.V."/>
            <person name="Kubicek C.P."/>
            <person name="Druzhinina I.S."/>
        </authorList>
    </citation>
    <scope>NUCLEOTIDE SEQUENCE [LARGE SCALE GENOMIC DNA]</scope>
    <source>
        <strain evidence="2 3">ATCC 18648</strain>
    </source>
</reference>
<dbReference type="AlphaFoldDB" id="A0A2T4BVH3"/>
<dbReference type="EMBL" id="KZ679138">
    <property type="protein sequence ID" value="PTB73308.1"/>
    <property type="molecule type" value="Genomic_DNA"/>
</dbReference>
<accession>A0A2T4BVH3</accession>
<name>A0A2T4BVH3_TRILO</name>
<dbReference type="Proteomes" id="UP000240760">
    <property type="component" value="Unassembled WGS sequence"/>
</dbReference>
<feature type="compositionally biased region" description="Polar residues" evidence="1">
    <location>
        <begin position="95"/>
        <end position="107"/>
    </location>
</feature>
<keyword evidence="3" id="KW-1185">Reference proteome</keyword>
<evidence type="ECO:0000313" key="2">
    <source>
        <dbReference type="EMBL" id="PTB73308.1"/>
    </source>
</evidence>
<protein>
    <submittedName>
        <fullName evidence="2">Uncharacterized protein</fullName>
    </submittedName>
</protein>
<sequence>MGSGWMVWASRLPRGNAAFVLTAALTRGFIRCTGGLSRQLLGAALANRPRRDADGPAMALDRYNLRVLGKSPNRPPAAHRLGCLSTSLADETTALSQVASKQRSSPITKPCLTD</sequence>
<gene>
    <name evidence="2" type="ORF">M440DRAFT_1059835</name>
</gene>
<organism evidence="2 3">
    <name type="scientific">Trichoderma longibrachiatum ATCC 18648</name>
    <dbReference type="NCBI Taxonomy" id="983965"/>
    <lineage>
        <taxon>Eukaryota</taxon>
        <taxon>Fungi</taxon>
        <taxon>Dikarya</taxon>
        <taxon>Ascomycota</taxon>
        <taxon>Pezizomycotina</taxon>
        <taxon>Sordariomycetes</taxon>
        <taxon>Hypocreomycetidae</taxon>
        <taxon>Hypocreales</taxon>
        <taxon>Hypocreaceae</taxon>
        <taxon>Trichoderma</taxon>
    </lineage>
</organism>
<evidence type="ECO:0000313" key="3">
    <source>
        <dbReference type="Proteomes" id="UP000240760"/>
    </source>
</evidence>